<protein>
    <submittedName>
        <fullName evidence="1">10012_t:CDS:1</fullName>
    </submittedName>
</protein>
<feature type="non-terminal residue" evidence="1">
    <location>
        <position position="43"/>
    </location>
</feature>
<dbReference type="Proteomes" id="UP000789860">
    <property type="component" value="Unassembled WGS sequence"/>
</dbReference>
<proteinExistence type="predicted"/>
<evidence type="ECO:0000313" key="1">
    <source>
        <dbReference type="EMBL" id="CAG8587810.1"/>
    </source>
</evidence>
<comment type="caution">
    <text evidence="1">The sequence shown here is derived from an EMBL/GenBank/DDBJ whole genome shotgun (WGS) entry which is preliminary data.</text>
</comment>
<sequence>MATRTKRRQKPSKEDVGNESNSGFKAIIAENGKVDKNENGSAN</sequence>
<accession>A0ACA9MEQ6</accession>
<dbReference type="EMBL" id="CAJVPM010012370">
    <property type="protein sequence ID" value="CAG8587810.1"/>
    <property type="molecule type" value="Genomic_DNA"/>
</dbReference>
<keyword evidence="2" id="KW-1185">Reference proteome</keyword>
<reference evidence="1" key="1">
    <citation type="submission" date="2021-06" db="EMBL/GenBank/DDBJ databases">
        <authorList>
            <person name="Kallberg Y."/>
            <person name="Tangrot J."/>
            <person name="Rosling A."/>
        </authorList>
    </citation>
    <scope>NUCLEOTIDE SEQUENCE</scope>
    <source>
        <strain evidence="1">AU212A</strain>
    </source>
</reference>
<name>A0ACA9MEQ6_9GLOM</name>
<evidence type="ECO:0000313" key="2">
    <source>
        <dbReference type="Proteomes" id="UP000789860"/>
    </source>
</evidence>
<gene>
    <name evidence="1" type="ORF">SCALOS_LOCUS6461</name>
</gene>
<organism evidence="1 2">
    <name type="scientific">Scutellospora calospora</name>
    <dbReference type="NCBI Taxonomy" id="85575"/>
    <lineage>
        <taxon>Eukaryota</taxon>
        <taxon>Fungi</taxon>
        <taxon>Fungi incertae sedis</taxon>
        <taxon>Mucoromycota</taxon>
        <taxon>Glomeromycotina</taxon>
        <taxon>Glomeromycetes</taxon>
        <taxon>Diversisporales</taxon>
        <taxon>Gigasporaceae</taxon>
        <taxon>Scutellospora</taxon>
    </lineage>
</organism>